<comment type="caution">
    <text evidence="4">The sequence shown here is derived from an EMBL/GenBank/DDBJ whole genome shotgun (WGS) entry which is preliminary data.</text>
</comment>
<evidence type="ECO:0000256" key="1">
    <source>
        <dbReference type="SAM" id="MobiDB-lite"/>
    </source>
</evidence>
<dbReference type="SMART" id="SM00306">
    <property type="entry name" value="HintN"/>
    <property type="match status" value="1"/>
</dbReference>
<dbReference type="NCBIfam" id="TIGR03696">
    <property type="entry name" value="Rhs_assc_core"/>
    <property type="match status" value="1"/>
</dbReference>
<gene>
    <name evidence="4" type="ORF">EV645_3972</name>
</gene>
<feature type="region of interest" description="Disordered" evidence="1">
    <location>
        <begin position="869"/>
        <end position="891"/>
    </location>
</feature>
<dbReference type="InterPro" id="IPR006141">
    <property type="entry name" value="Intein_N"/>
</dbReference>
<evidence type="ECO:0000313" key="5">
    <source>
        <dbReference type="Proteomes" id="UP000292027"/>
    </source>
</evidence>
<feature type="compositionally biased region" description="Low complexity" evidence="1">
    <location>
        <begin position="234"/>
        <end position="247"/>
    </location>
</feature>
<feature type="chain" id="PRO_5039318580" evidence="2">
    <location>
        <begin position="20"/>
        <end position="2247"/>
    </location>
</feature>
<feature type="compositionally biased region" description="Polar residues" evidence="1">
    <location>
        <begin position="1794"/>
        <end position="1804"/>
    </location>
</feature>
<dbReference type="InterPro" id="IPR006530">
    <property type="entry name" value="YD"/>
</dbReference>
<evidence type="ECO:0000259" key="3">
    <source>
        <dbReference type="SMART" id="SM00306"/>
    </source>
</evidence>
<feature type="region of interest" description="Disordered" evidence="1">
    <location>
        <begin position="1788"/>
        <end position="1873"/>
    </location>
</feature>
<dbReference type="InterPro" id="IPR050708">
    <property type="entry name" value="T6SS_VgrG/RHS"/>
</dbReference>
<dbReference type="SUPFAM" id="SSF51294">
    <property type="entry name" value="Hedgehog/intein (Hint) domain"/>
    <property type="match status" value="1"/>
</dbReference>
<dbReference type="GO" id="GO:0016539">
    <property type="term" value="P:intein-mediated protein splicing"/>
    <property type="evidence" value="ECO:0007669"/>
    <property type="project" value="InterPro"/>
</dbReference>
<dbReference type="NCBIfam" id="TIGR01643">
    <property type="entry name" value="YD_repeat_2x"/>
    <property type="match status" value="1"/>
</dbReference>
<evidence type="ECO:0000256" key="2">
    <source>
        <dbReference type="SAM" id="SignalP"/>
    </source>
</evidence>
<evidence type="ECO:0000313" key="4">
    <source>
        <dbReference type="EMBL" id="RZU16408.1"/>
    </source>
</evidence>
<feature type="signal peptide" evidence="2">
    <location>
        <begin position="1"/>
        <end position="19"/>
    </location>
</feature>
<accession>A0A4Q7X1D0</accession>
<feature type="compositionally biased region" description="Gly residues" evidence="1">
    <location>
        <begin position="1834"/>
        <end position="1872"/>
    </location>
</feature>
<dbReference type="InterPro" id="IPR022385">
    <property type="entry name" value="Rhs_assc_core"/>
</dbReference>
<proteinExistence type="predicted"/>
<dbReference type="EMBL" id="SHKR01000012">
    <property type="protein sequence ID" value="RZU16408.1"/>
    <property type="molecule type" value="Genomic_DNA"/>
</dbReference>
<sequence length="2247" mass="238318">MSKRITGALAGLFASVLLAAGVPALDSDAATPKPASKLPPLPVRKDAKVQPFDAAAAKVSADARAVAMRPTALPKPAAWPAATEEVVALSADAGQKFVRLLNPPMAAKSTAGKALTARLRILDRAKAEAADVSGFILTVARADGGLGDAPAQLTVDYSSFAAAYGGDWASRLKVVLLPKCVLTTPTKLGCVSPTEVGSVNNAEQQTLTAPVTVGSEERVMAVTSASASSNGDYSATSLSPASSWSAGRSSGDFTWNYPLRVPPAPAGPSPQLSIDYSAQSVDGRTAASNNQPSWIGEGFALSESYVERKYASCNDDGQAGKYDLCWKYDNATVVLNGQASELVKDGTGWRLKNDDGSRVEKIVNSVANDDNDREAWKVTTLDGTQYYFGRQYVLPGTSPTSTNSVWTVPVAGDDATEPCNGATFATSFCDQAWRWNLDYVVDPHGNAMSLWYAKETNYYAKNGATTATKAYDRGGYLTKILYGQRSDAMSATAPMQVVFTTQERCLADCGSLTSATKSRWPDVPFDQICAAGATCSKIVPTFFSRRRLEQITTQVLKGATYQSVDNWLLAQDFPDPGDNMSGRALWLDSITHTGKAATATPATPLTVSFDQVALPNRVDSDNDGISPMTKLRVGTIWTETGARITVNYAAPECVAGSNMPASEDTNAMRCYPVRWQPPLEIERDDWFHRYVVAQVRVNDVTGGADAVVTNYTYSGGAAWHYDDNALIPAKDRHWSIWRGYRTVTTSSGDPFQPGPRSRTVTSYFRGMNGDRLLSGGTKSAVVADTLGGTRADEEALTGLVREAITYAAIDSNTEVSGSLTDYWVQETAAQTIETGIVRKANLVKPSAVAARITRDAGRADLVHIAKTTYDPDTGLPTSSEDDGDPGKTDETCTVTSYAKNATAGLRGYPSRVVTSIGQCDTASANPPASRLLGDVRTLYDGGAFGAAPTKGDVTSTQRANGYTSAGAPIYQTTATTTYDALGRATASTDTLGRTATTAYTPAGAGALVQTIETSPPIVPGDPNSKRLQTKTTYLPEWGSSSQVTDPNGKVTDLDYDVLGRLTAVWLPNQSKAGGKIPNTKYTYSVSSAAPSYVRTDELNINANGYLSAFAIYDSLLRPRQSQQIAAGGGRLISETKYNSRGLPIIQNADLWDSGAPSGALAKVLDASVPNETQLTYDGAGRPTVSTFAISAQPQWSTRTVYGGDTVTTLPPNGAPATAEVKDARGQVIERREYDGPTVTPGFIDSTYTYDAGGRLTQLTTAGSTWGYGYDLLGRKISADDPDSGTTTYEYDDADRVIGTTNATQKKLINTYDNLDRKMTVHEGSKTDANLRLSWDYDASGNLGQLYQSVRYPAGKTGPAYKSKITARNVLYEPTATSVVIPSAEGTELAGTYETRIGYLPDAETIEFTDVPGGGALGTEVVRYTYDELGHPTSMKSGDAVYANDVKYTALGDPERYELGDSHNMDIINTFEAGTRRLATTVAGDVTVVANHHYSYDPAGNLLQDNNLIGNDSQCYDYDTHRRLTAAWTPSDANCATAPSVAGLGSPAPYWQSWTYTADGLRKTQTDHATVGNTTETYTYDAAQPHTVKSIATTGAAPKPTASYTYDSAGNTTSRPDPTGTSQTLGWDAENRLQKLTNSAGDTSYIYDADGNILLRKSPGKTTLYVGSLELTLDTTTRAVTSKREYSINGQAVATRSSITDLKWLVPDHHETTSVAVDSKTLAVTTRFTTPFGEIRGNDPASWPDDHGFLDKPQDKMTGLTQVGAREYDPTIGRFLSVDPLMDTADPQQMLGYTYGNNNPTSMSDPTGLKNYAGGENSGGGTQEDVRTPVDTGDDGGGGHDGGTNGGSPGGDDGGSNGGGGGDHDNSGGGGSVRGLFKKAVHHTAHAIDLGNKAWSDYTDGIAAQAADTAKGLVVGAYQQGKCIAIHDCQSQIDMVSTIVRNPGSVWNAMVEPVKQDWTNGEQTKAAGRVTFMVVETIAGTKGAGRAASVASAATRVAATRAGEGVGAKATEAAAETAAKACSFAGATPVLMADGVHKPIAEVRPGDKVLATDPETGEQVARWVTQVWVHGDTVMNVSVDGESITTTEDHPFWSVTDGRFERADELAAGELVLRADGKSGRVSGLDLASARRDVAYNLTVEGIHTYHVGRIGVLVHNECKVPLPSQVKGKTAPLTTSQAGDLAKYLGYARTNFLVQGERVFRRGNSYIVHDTTAHSGGVWKIANSVKSLQSKTTRTATTDALLNVIGE</sequence>
<reference evidence="4 5" key="1">
    <citation type="journal article" date="2015" name="Stand. Genomic Sci.">
        <title>Genomic Encyclopedia of Bacterial and Archaeal Type Strains, Phase III: the genomes of soil and plant-associated and newly described type strains.</title>
        <authorList>
            <person name="Whitman W.B."/>
            <person name="Woyke T."/>
            <person name="Klenk H.P."/>
            <person name="Zhou Y."/>
            <person name="Lilburn T.G."/>
            <person name="Beck B.J."/>
            <person name="De Vos P."/>
            <person name="Vandamme P."/>
            <person name="Eisen J.A."/>
            <person name="Garrity G."/>
            <person name="Hugenholtz P."/>
            <person name="Kyrpides N.C."/>
        </authorList>
    </citation>
    <scope>NUCLEOTIDE SEQUENCE [LARGE SCALE GENOMIC DNA]</scope>
    <source>
        <strain evidence="4 5">VKM Ac-2540</strain>
    </source>
</reference>
<dbReference type="InterPro" id="IPR031325">
    <property type="entry name" value="RHS_repeat"/>
</dbReference>
<dbReference type="Pfam" id="PF15526">
    <property type="entry name" value="Ntox21"/>
    <property type="match status" value="1"/>
</dbReference>
<organism evidence="4 5">
    <name type="scientific">Kribbella rubisoli</name>
    <dbReference type="NCBI Taxonomy" id="3075929"/>
    <lineage>
        <taxon>Bacteria</taxon>
        <taxon>Bacillati</taxon>
        <taxon>Actinomycetota</taxon>
        <taxon>Actinomycetes</taxon>
        <taxon>Propionibacteriales</taxon>
        <taxon>Kribbellaceae</taxon>
        <taxon>Kribbella</taxon>
    </lineage>
</organism>
<keyword evidence="5" id="KW-1185">Reference proteome</keyword>
<dbReference type="OrthoDB" id="3795228at2"/>
<dbReference type="PROSITE" id="PS50817">
    <property type="entry name" value="INTEIN_N_TER"/>
    <property type="match status" value="1"/>
</dbReference>
<dbReference type="CDD" id="cd20685">
    <property type="entry name" value="CdiA-CT_Ecl_RNase-like"/>
    <property type="match status" value="1"/>
</dbReference>
<dbReference type="Proteomes" id="UP000292027">
    <property type="component" value="Unassembled WGS sequence"/>
</dbReference>
<dbReference type="Pfam" id="PF05593">
    <property type="entry name" value="RHS_repeat"/>
    <property type="match status" value="2"/>
</dbReference>
<dbReference type="InterPro" id="IPR038181">
    <property type="entry name" value="Ntox21_sf"/>
</dbReference>
<dbReference type="Pfam" id="PF07591">
    <property type="entry name" value="PT-HINT"/>
    <property type="match status" value="1"/>
</dbReference>
<feature type="domain" description="Hint" evidence="3">
    <location>
        <begin position="2020"/>
        <end position="2115"/>
    </location>
</feature>
<dbReference type="PANTHER" id="PTHR32305">
    <property type="match status" value="1"/>
</dbReference>
<dbReference type="InterPro" id="IPR028190">
    <property type="entry name" value="Ntox21"/>
</dbReference>
<dbReference type="InterPro" id="IPR036844">
    <property type="entry name" value="Hint_dom_sf"/>
</dbReference>
<feature type="region of interest" description="Disordered" evidence="1">
    <location>
        <begin position="1604"/>
        <end position="1627"/>
    </location>
</feature>
<feature type="compositionally biased region" description="Polar residues" evidence="1">
    <location>
        <begin position="1604"/>
        <end position="1624"/>
    </location>
</feature>
<dbReference type="Gene3D" id="2.180.10.10">
    <property type="entry name" value="RHS repeat-associated core"/>
    <property type="match status" value="2"/>
</dbReference>
<dbReference type="Gene3D" id="3.10.380.20">
    <property type="entry name" value="Novel toxin 21 (CdiA), C-terminal domain"/>
    <property type="match status" value="1"/>
</dbReference>
<dbReference type="Gene3D" id="2.170.16.10">
    <property type="entry name" value="Hedgehog/Intein (Hint) domain"/>
    <property type="match status" value="1"/>
</dbReference>
<feature type="region of interest" description="Disordered" evidence="1">
    <location>
        <begin position="228"/>
        <end position="247"/>
    </location>
</feature>
<dbReference type="PANTHER" id="PTHR32305:SF17">
    <property type="entry name" value="TRNA NUCLEASE WAPA"/>
    <property type="match status" value="1"/>
</dbReference>
<dbReference type="InterPro" id="IPR003587">
    <property type="entry name" value="Hint_dom_N"/>
</dbReference>
<dbReference type="CDD" id="cd00081">
    <property type="entry name" value="Hint"/>
    <property type="match status" value="1"/>
</dbReference>
<protein>
    <submittedName>
        <fullName evidence="4">Intein/RHS repeat-associated protein</fullName>
    </submittedName>
</protein>
<name>A0A4Q7X1D0_9ACTN</name>
<keyword evidence="2" id="KW-0732">Signal</keyword>
<dbReference type="RefSeq" id="WP_130445318.1">
    <property type="nucleotide sequence ID" value="NZ_SHKR01000012.1"/>
</dbReference>